<gene>
    <name evidence="2" type="ORF">AVDCRST_MAG24-1146</name>
</gene>
<protein>
    <submittedName>
        <fullName evidence="2">Uncharacterized protein</fullName>
    </submittedName>
</protein>
<feature type="region of interest" description="Disordered" evidence="1">
    <location>
        <begin position="15"/>
        <end position="40"/>
    </location>
</feature>
<dbReference type="AlphaFoldDB" id="A0A6J4LPR5"/>
<accession>A0A6J4LPR5</accession>
<name>A0A6J4LPR5_9ACTN</name>
<proteinExistence type="predicted"/>
<reference evidence="2" key="1">
    <citation type="submission" date="2020-02" db="EMBL/GenBank/DDBJ databases">
        <authorList>
            <person name="Meier V. D."/>
        </authorList>
    </citation>
    <scope>NUCLEOTIDE SEQUENCE</scope>
    <source>
        <strain evidence="2">AVDCRST_MAG24</strain>
    </source>
</reference>
<dbReference type="EMBL" id="CADCUF010000171">
    <property type="protein sequence ID" value="CAA9338052.1"/>
    <property type="molecule type" value="Genomic_DNA"/>
</dbReference>
<evidence type="ECO:0000256" key="1">
    <source>
        <dbReference type="SAM" id="MobiDB-lite"/>
    </source>
</evidence>
<sequence>PRGGSLTGRLCAVRDREPHRGGHSPASGPAGFGPGAPDVV</sequence>
<organism evidence="2">
    <name type="scientific">uncultured Nocardioidaceae bacterium</name>
    <dbReference type="NCBI Taxonomy" id="253824"/>
    <lineage>
        <taxon>Bacteria</taxon>
        <taxon>Bacillati</taxon>
        <taxon>Actinomycetota</taxon>
        <taxon>Actinomycetes</taxon>
        <taxon>Propionibacteriales</taxon>
        <taxon>Nocardioidaceae</taxon>
        <taxon>environmental samples</taxon>
    </lineage>
</organism>
<feature type="compositionally biased region" description="Low complexity" evidence="1">
    <location>
        <begin position="23"/>
        <end position="40"/>
    </location>
</feature>
<feature type="non-terminal residue" evidence="2">
    <location>
        <position position="1"/>
    </location>
</feature>
<evidence type="ECO:0000313" key="2">
    <source>
        <dbReference type="EMBL" id="CAA9338052.1"/>
    </source>
</evidence>
<feature type="non-terminal residue" evidence="2">
    <location>
        <position position="40"/>
    </location>
</feature>